<sequence>ACVLRAQYYGALKHAARKAEASKTRRKVYLMPLGGGVFNNSWELIARSMATAIEMLEDREFESLEIHPLTWSGSAKEKSSLEATFKALLQK</sequence>
<dbReference type="AlphaFoldDB" id="A0A812WF64"/>
<reference evidence="1" key="1">
    <citation type="submission" date="2021-02" db="EMBL/GenBank/DDBJ databases">
        <authorList>
            <person name="Dougan E. K."/>
            <person name="Rhodes N."/>
            <person name="Thang M."/>
            <person name="Chan C."/>
        </authorList>
    </citation>
    <scope>NUCLEOTIDE SEQUENCE</scope>
</reference>
<dbReference type="EMBL" id="CAJNJA010033892">
    <property type="protein sequence ID" value="CAE7685012.1"/>
    <property type="molecule type" value="Genomic_DNA"/>
</dbReference>
<gene>
    <name evidence="1" type="primary">SPBP8B7.23</name>
    <name evidence="1" type="ORF">SNEC2469_LOCUS19727</name>
</gene>
<comment type="caution">
    <text evidence="1">The sequence shown here is derived from an EMBL/GenBank/DDBJ whole genome shotgun (WGS) entry which is preliminary data.</text>
</comment>
<name>A0A812WF64_9DINO</name>
<evidence type="ECO:0000313" key="2">
    <source>
        <dbReference type="Proteomes" id="UP000601435"/>
    </source>
</evidence>
<evidence type="ECO:0000313" key="1">
    <source>
        <dbReference type="EMBL" id="CAE7685012.1"/>
    </source>
</evidence>
<dbReference type="OrthoDB" id="414243at2759"/>
<dbReference type="Proteomes" id="UP000601435">
    <property type="component" value="Unassembled WGS sequence"/>
</dbReference>
<feature type="non-terminal residue" evidence="1">
    <location>
        <position position="1"/>
    </location>
</feature>
<proteinExistence type="predicted"/>
<accession>A0A812WF64</accession>
<organism evidence="1 2">
    <name type="scientific">Symbiodinium necroappetens</name>
    <dbReference type="NCBI Taxonomy" id="1628268"/>
    <lineage>
        <taxon>Eukaryota</taxon>
        <taxon>Sar</taxon>
        <taxon>Alveolata</taxon>
        <taxon>Dinophyceae</taxon>
        <taxon>Suessiales</taxon>
        <taxon>Symbiodiniaceae</taxon>
        <taxon>Symbiodinium</taxon>
    </lineage>
</organism>
<keyword evidence="2" id="KW-1185">Reference proteome</keyword>
<protein>
    <submittedName>
        <fullName evidence="1">SPBP8B7.23 protein</fullName>
    </submittedName>
</protein>